<gene>
    <name evidence="2" type="ORF">P153DRAFT_79486</name>
</gene>
<evidence type="ECO:0000256" key="1">
    <source>
        <dbReference type="SAM" id="SignalP"/>
    </source>
</evidence>
<feature type="signal peptide" evidence="1">
    <location>
        <begin position="1"/>
        <end position="25"/>
    </location>
</feature>
<dbReference type="Proteomes" id="UP000799771">
    <property type="component" value="Unassembled WGS sequence"/>
</dbReference>
<proteinExistence type="predicted"/>
<dbReference type="GeneID" id="54413837"/>
<sequence>MMGLGPWPFFCIVVSVCTAMLPACGYKFRSNEGTQFRTPWKFAAGRNEQSSAKFPRVASGLELPCRAVDAV</sequence>
<reference evidence="2" key="1">
    <citation type="journal article" date="2020" name="Stud. Mycol.">
        <title>101 Dothideomycetes genomes: a test case for predicting lifestyles and emergence of pathogens.</title>
        <authorList>
            <person name="Haridas S."/>
            <person name="Albert R."/>
            <person name="Binder M."/>
            <person name="Bloem J."/>
            <person name="Labutti K."/>
            <person name="Salamov A."/>
            <person name="Andreopoulos B."/>
            <person name="Baker S."/>
            <person name="Barry K."/>
            <person name="Bills G."/>
            <person name="Bluhm B."/>
            <person name="Cannon C."/>
            <person name="Castanera R."/>
            <person name="Culley D."/>
            <person name="Daum C."/>
            <person name="Ezra D."/>
            <person name="Gonzalez J."/>
            <person name="Henrissat B."/>
            <person name="Kuo A."/>
            <person name="Liang C."/>
            <person name="Lipzen A."/>
            <person name="Lutzoni F."/>
            <person name="Magnuson J."/>
            <person name="Mondo S."/>
            <person name="Nolan M."/>
            <person name="Ohm R."/>
            <person name="Pangilinan J."/>
            <person name="Park H.-J."/>
            <person name="Ramirez L."/>
            <person name="Alfaro M."/>
            <person name="Sun H."/>
            <person name="Tritt A."/>
            <person name="Yoshinaga Y."/>
            <person name="Zwiers L.-H."/>
            <person name="Turgeon B."/>
            <person name="Goodwin S."/>
            <person name="Spatafora J."/>
            <person name="Crous P."/>
            <person name="Grigoriev I."/>
        </authorList>
    </citation>
    <scope>NUCLEOTIDE SEQUENCE</scope>
    <source>
        <strain evidence="2">CBS 119687</strain>
    </source>
</reference>
<protein>
    <recommendedName>
        <fullName evidence="4">Secreted protein</fullName>
    </recommendedName>
</protein>
<accession>A0A6A6A5T3</accession>
<evidence type="ECO:0000313" key="3">
    <source>
        <dbReference type="Proteomes" id="UP000799771"/>
    </source>
</evidence>
<dbReference type="RefSeq" id="XP_033520927.1">
    <property type="nucleotide sequence ID" value="XM_033673405.1"/>
</dbReference>
<keyword evidence="1" id="KW-0732">Signal</keyword>
<name>A0A6A6A5T3_9PLEO</name>
<keyword evidence="3" id="KW-1185">Reference proteome</keyword>
<feature type="chain" id="PRO_5025510439" description="Secreted protein" evidence="1">
    <location>
        <begin position="26"/>
        <end position="71"/>
    </location>
</feature>
<evidence type="ECO:0000313" key="2">
    <source>
        <dbReference type="EMBL" id="KAF2126535.1"/>
    </source>
</evidence>
<dbReference type="EMBL" id="ML977513">
    <property type="protein sequence ID" value="KAF2126535.1"/>
    <property type="molecule type" value="Genomic_DNA"/>
</dbReference>
<dbReference type="AlphaFoldDB" id="A0A6A6A5T3"/>
<organism evidence="2 3">
    <name type="scientific">Dothidotthia symphoricarpi CBS 119687</name>
    <dbReference type="NCBI Taxonomy" id="1392245"/>
    <lineage>
        <taxon>Eukaryota</taxon>
        <taxon>Fungi</taxon>
        <taxon>Dikarya</taxon>
        <taxon>Ascomycota</taxon>
        <taxon>Pezizomycotina</taxon>
        <taxon>Dothideomycetes</taxon>
        <taxon>Pleosporomycetidae</taxon>
        <taxon>Pleosporales</taxon>
        <taxon>Dothidotthiaceae</taxon>
        <taxon>Dothidotthia</taxon>
    </lineage>
</organism>
<evidence type="ECO:0008006" key="4">
    <source>
        <dbReference type="Google" id="ProtNLM"/>
    </source>
</evidence>